<organism evidence="2 3">
    <name type="scientific">Prosthecodimorpha hirschii</name>
    <dbReference type="NCBI Taxonomy" id="665126"/>
    <lineage>
        <taxon>Bacteria</taxon>
        <taxon>Pseudomonadati</taxon>
        <taxon>Pseudomonadota</taxon>
        <taxon>Alphaproteobacteria</taxon>
        <taxon>Hyphomicrobiales</taxon>
        <taxon>Ancalomicrobiaceae</taxon>
        <taxon>Prosthecodimorpha</taxon>
    </lineage>
</organism>
<reference evidence="2 3" key="1">
    <citation type="submission" date="2015-09" db="EMBL/GenBank/DDBJ databases">
        <authorList>
            <person name="Jackson K.R."/>
            <person name="Lunt B.L."/>
            <person name="Fisher J.N.B."/>
            <person name="Gardner A.V."/>
            <person name="Bailey M.E."/>
            <person name="Deus L.M."/>
            <person name="Earl A.S."/>
            <person name="Gibby P.D."/>
            <person name="Hartmann K.A."/>
            <person name="Liu J.E."/>
            <person name="Manci A.M."/>
            <person name="Nielsen D.A."/>
            <person name="Solomon M.B."/>
            <person name="Breakwell D.P."/>
            <person name="Burnett S.H."/>
            <person name="Grose J.H."/>
        </authorList>
    </citation>
    <scope>NUCLEOTIDE SEQUENCE [LARGE SCALE GENOMIC DNA]</scope>
    <source>
        <strain evidence="2 3">16</strain>
    </source>
</reference>
<evidence type="ECO:0000313" key="2">
    <source>
        <dbReference type="EMBL" id="KPL53630.1"/>
    </source>
</evidence>
<comment type="caution">
    <text evidence="2">The sequence shown here is derived from an EMBL/GenBank/DDBJ whole genome shotgun (WGS) entry which is preliminary data.</text>
</comment>
<sequence length="191" mass="20631">MTAASATGATGSRQRLLAGGLFVALVVVTAGALLWAWQVYEVQQAEISAKAELLDSLKRHTPQRLGQARPGDIDRRDPYLAGESETIAAANMQRRIRGLVETAGGQVFSSQLLMKSEGDTADRRIELQLVFEGRMEAVQAALFEIETGAPFGFVDELAMAPARSEQVGDPAEAGRVLRTTLTVSAYWRKPS</sequence>
<evidence type="ECO:0000256" key="1">
    <source>
        <dbReference type="SAM" id="Phobius"/>
    </source>
</evidence>
<reference evidence="2 3" key="2">
    <citation type="submission" date="2015-10" db="EMBL/GenBank/DDBJ databases">
        <title>Draft Genome Sequence of Prosthecomicrobium hirschii ATCC 27832.</title>
        <authorList>
            <person name="Daniel J."/>
            <person name="Givan S.A."/>
            <person name="Brun Y.V."/>
            <person name="Brown P.J."/>
        </authorList>
    </citation>
    <scope>NUCLEOTIDE SEQUENCE [LARGE SCALE GENOMIC DNA]</scope>
    <source>
        <strain evidence="2 3">16</strain>
    </source>
</reference>
<evidence type="ECO:0000313" key="3">
    <source>
        <dbReference type="Proteomes" id="UP000048984"/>
    </source>
</evidence>
<dbReference type="InterPro" id="IPR034756">
    <property type="entry name" value="T2SSM_b"/>
</dbReference>
<dbReference type="AlphaFoldDB" id="A0A0P6VP61"/>
<dbReference type="RefSeq" id="WP_054359794.1">
    <property type="nucleotide sequence ID" value="NZ_JAPCYQ010000001.1"/>
</dbReference>
<dbReference type="Pfam" id="PF10741">
    <property type="entry name" value="T2SSM_b"/>
    <property type="match status" value="1"/>
</dbReference>
<dbReference type="EMBL" id="LJYW01000001">
    <property type="protein sequence ID" value="KPL53630.1"/>
    <property type="molecule type" value="Genomic_DNA"/>
</dbReference>
<keyword evidence="1" id="KW-1133">Transmembrane helix</keyword>
<keyword evidence="3" id="KW-1185">Reference proteome</keyword>
<keyword evidence="1" id="KW-0472">Membrane</keyword>
<protein>
    <recommendedName>
        <fullName evidence="4">General secretion pathway protein GspM</fullName>
    </recommendedName>
</protein>
<keyword evidence="1" id="KW-0812">Transmembrane</keyword>
<proteinExistence type="predicted"/>
<evidence type="ECO:0008006" key="4">
    <source>
        <dbReference type="Google" id="ProtNLM"/>
    </source>
</evidence>
<feature type="transmembrane region" description="Helical" evidence="1">
    <location>
        <begin position="16"/>
        <end position="37"/>
    </location>
</feature>
<accession>A0A0P6VP61</accession>
<name>A0A0P6VP61_9HYPH</name>
<dbReference type="STRING" id="665126.ABB55_16580"/>
<gene>
    <name evidence="2" type="ORF">ABB55_16580</name>
</gene>
<dbReference type="Proteomes" id="UP000048984">
    <property type="component" value="Unassembled WGS sequence"/>
</dbReference>
<dbReference type="NCBIfam" id="NF040576">
    <property type="entry name" value="T2SS_GspM_XpsM"/>
    <property type="match status" value="1"/>
</dbReference>